<dbReference type="PROSITE" id="PS00583">
    <property type="entry name" value="PFKB_KINASES_1"/>
    <property type="match status" value="1"/>
</dbReference>
<sequence>MSIVCIGEMLIDFVCTDKDVGLVAGANYIKKSGGAPANVAATIAKLGGATQLLGAVGKDPFGQFLIDKVAQFGVDTSGVAQLSTPTTLAFVSLAENGEREFVFNRGADELYAISRPLADVLKPNDILHLGSATALLGGELGKAYQEITDFAQTQGNTICFDPNYRIDLWQGRDAEFKSLCEAYFAKADIVKVSDEELTFLSGSQDYAEGCAYIHQYGVKMVLVTLGAAGCFISQNGENRIIPAYKISAVDTTGAGDSFIGALLYKIAELPKTEAFYADSIDECIAFAGKVSGLVCSKIGAMSALPSLQEVEAMHFEVHSSK</sequence>
<feature type="domain" description="Carbohydrate kinase PfkB" evidence="4">
    <location>
        <begin position="2"/>
        <end position="306"/>
    </location>
</feature>
<evidence type="ECO:0000256" key="1">
    <source>
        <dbReference type="ARBA" id="ARBA00010688"/>
    </source>
</evidence>
<dbReference type="Gene3D" id="3.40.1190.20">
    <property type="match status" value="1"/>
</dbReference>
<protein>
    <submittedName>
        <fullName evidence="5">Carbohydrate kinase</fullName>
    </submittedName>
</protein>
<proteinExistence type="inferred from homology"/>
<evidence type="ECO:0000313" key="5">
    <source>
        <dbReference type="EMBL" id="MCP3429168.1"/>
    </source>
</evidence>
<evidence type="ECO:0000259" key="4">
    <source>
        <dbReference type="Pfam" id="PF00294"/>
    </source>
</evidence>
<keyword evidence="3 5" id="KW-0418">Kinase</keyword>
<dbReference type="AlphaFoldDB" id="A0AA41X368"/>
<dbReference type="PANTHER" id="PTHR43085">
    <property type="entry name" value="HEXOKINASE FAMILY MEMBER"/>
    <property type="match status" value="1"/>
</dbReference>
<organism evidence="5 6">
    <name type="scientific">Opacimonas viscosa</name>
    <dbReference type="NCBI Taxonomy" id="2961944"/>
    <lineage>
        <taxon>Bacteria</taxon>
        <taxon>Pseudomonadati</taxon>
        <taxon>Pseudomonadota</taxon>
        <taxon>Gammaproteobacteria</taxon>
        <taxon>Alteromonadales</taxon>
        <taxon>Alteromonadaceae</taxon>
        <taxon>Opacimonas</taxon>
    </lineage>
</organism>
<evidence type="ECO:0000313" key="6">
    <source>
        <dbReference type="Proteomes" id="UP001165413"/>
    </source>
</evidence>
<dbReference type="InterPro" id="IPR011611">
    <property type="entry name" value="PfkB_dom"/>
</dbReference>
<dbReference type="PANTHER" id="PTHR43085:SF54">
    <property type="entry name" value="PUTATIVE-RELATED"/>
    <property type="match status" value="1"/>
</dbReference>
<dbReference type="PROSITE" id="PS00584">
    <property type="entry name" value="PFKB_KINASES_2"/>
    <property type="match status" value="1"/>
</dbReference>
<keyword evidence="2" id="KW-0808">Transferase</keyword>
<comment type="caution">
    <text evidence="5">The sequence shown here is derived from an EMBL/GenBank/DDBJ whole genome shotgun (WGS) entry which is preliminary data.</text>
</comment>
<evidence type="ECO:0000256" key="2">
    <source>
        <dbReference type="ARBA" id="ARBA00022679"/>
    </source>
</evidence>
<reference evidence="5" key="1">
    <citation type="submission" date="2022-07" db="EMBL/GenBank/DDBJ databases">
        <title>Characterization of the Novel Bacterium Alteromonas immobilis LMIT006 and Alteromonas gregis LMIT007.</title>
        <authorList>
            <person name="Lin X."/>
        </authorList>
    </citation>
    <scope>NUCLEOTIDE SEQUENCE</scope>
    <source>
        <strain evidence="5">LMIT007</strain>
    </source>
</reference>
<dbReference type="EMBL" id="JANATA010000016">
    <property type="protein sequence ID" value="MCP3429168.1"/>
    <property type="molecule type" value="Genomic_DNA"/>
</dbReference>
<name>A0AA41X368_9ALTE</name>
<dbReference type="InterPro" id="IPR002173">
    <property type="entry name" value="Carboh/pur_kinase_PfkB_CS"/>
</dbReference>
<dbReference type="GO" id="GO:0016301">
    <property type="term" value="F:kinase activity"/>
    <property type="evidence" value="ECO:0007669"/>
    <property type="project" value="UniProtKB-KW"/>
</dbReference>
<gene>
    <name evidence="5" type="ORF">NLF92_09455</name>
</gene>
<dbReference type="InterPro" id="IPR050306">
    <property type="entry name" value="PfkB_Carbo_kinase"/>
</dbReference>
<evidence type="ECO:0000256" key="3">
    <source>
        <dbReference type="ARBA" id="ARBA00022777"/>
    </source>
</evidence>
<keyword evidence="6" id="KW-1185">Reference proteome</keyword>
<comment type="similarity">
    <text evidence="1">Belongs to the carbohydrate kinase PfkB family.</text>
</comment>
<dbReference type="InterPro" id="IPR029056">
    <property type="entry name" value="Ribokinase-like"/>
</dbReference>
<accession>A0AA41X368</accession>
<dbReference type="CDD" id="cd01167">
    <property type="entry name" value="bac_FRK"/>
    <property type="match status" value="1"/>
</dbReference>
<dbReference type="Pfam" id="PF00294">
    <property type="entry name" value="PfkB"/>
    <property type="match status" value="1"/>
</dbReference>
<dbReference type="RefSeq" id="WP_254101196.1">
    <property type="nucleotide sequence ID" value="NZ_JANATA010000016.1"/>
</dbReference>
<dbReference type="Proteomes" id="UP001165413">
    <property type="component" value="Unassembled WGS sequence"/>
</dbReference>
<dbReference type="SUPFAM" id="SSF53613">
    <property type="entry name" value="Ribokinase-like"/>
    <property type="match status" value="1"/>
</dbReference>